<name>A0A2W7NFK8_9RHOB</name>
<accession>A0A2W7NFK8</accession>
<evidence type="ECO:0000313" key="2">
    <source>
        <dbReference type="Proteomes" id="UP000248916"/>
    </source>
</evidence>
<dbReference type="AlphaFoldDB" id="A0A2W7NFK8"/>
<dbReference type="EMBL" id="QKZL01000027">
    <property type="protein sequence ID" value="PZX11886.1"/>
    <property type="molecule type" value="Genomic_DNA"/>
</dbReference>
<reference evidence="1 2" key="1">
    <citation type="submission" date="2018-06" db="EMBL/GenBank/DDBJ databases">
        <title>Genomic Encyclopedia of Archaeal and Bacterial Type Strains, Phase II (KMG-II): from individual species to whole genera.</title>
        <authorList>
            <person name="Goeker M."/>
        </authorList>
    </citation>
    <scope>NUCLEOTIDE SEQUENCE [LARGE SCALE GENOMIC DNA]</scope>
    <source>
        <strain evidence="1 2">DSM 22009</strain>
    </source>
</reference>
<comment type="caution">
    <text evidence="1">The sequence shown here is derived from an EMBL/GenBank/DDBJ whole genome shotgun (WGS) entry which is preliminary data.</text>
</comment>
<evidence type="ECO:0000313" key="1">
    <source>
        <dbReference type="EMBL" id="PZX11886.1"/>
    </source>
</evidence>
<gene>
    <name evidence="1" type="ORF">LX81_03762</name>
</gene>
<proteinExistence type="predicted"/>
<protein>
    <submittedName>
        <fullName evidence="1">Uncharacterized protein</fullName>
    </submittedName>
</protein>
<keyword evidence="2" id="KW-1185">Reference proteome</keyword>
<organism evidence="1 2">
    <name type="scientific">Palleronia aestuarii</name>
    <dbReference type="NCBI Taxonomy" id="568105"/>
    <lineage>
        <taxon>Bacteria</taxon>
        <taxon>Pseudomonadati</taxon>
        <taxon>Pseudomonadota</taxon>
        <taxon>Alphaproteobacteria</taxon>
        <taxon>Rhodobacterales</taxon>
        <taxon>Roseobacteraceae</taxon>
        <taxon>Palleronia</taxon>
    </lineage>
</organism>
<sequence length="144" mass="15511">MSLHSFDTVPLEMPGEPHGLDELVNPACKHAADPRLLDHGYERFLRCPARLEETGKVAPLPQLRHAQSQRPEPGVERAVAIAIAVGGPPLGPLVAAGADDALDVGLNDQLQDRLGDGTEEIALVVLLKQLGQAHGDLGHRRFFR</sequence>
<dbReference type="Proteomes" id="UP000248916">
    <property type="component" value="Unassembled WGS sequence"/>
</dbReference>